<evidence type="ECO:0000256" key="1">
    <source>
        <dbReference type="SAM" id="MobiDB-lite"/>
    </source>
</evidence>
<dbReference type="AlphaFoldDB" id="A0AAU7QHT7"/>
<dbReference type="EMBL" id="CP157948">
    <property type="protein sequence ID" value="XBS88977.1"/>
    <property type="molecule type" value="Genomic_DNA"/>
</dbReference>
<reference evidence="2" key="1">
    <citation type="submission" date="2024-06" db="EMBL/GenBank/DDBJ databases">
        <authorList>
            <person name="Sun Y."/>
        </authorList>
    </citation>
    <scope>NUCLEOTIDE SEQUENCE</scope>
    <source>
        <strain evidence="2">IGA1.0</strain>
    </source>
</reference>
<name>A0AAU7QHT7_9GAMM</name>
<sequence>MKRVLSGLLMVVAAATLSGCYYDPGYSYVRGSGDAGDAYYGEGGTTYVAPSYYGGYYGNGYYGGGYYGCCYSPGVSVGVGSVWYGGSRYRHDDYRGRRDYDRHAGHWQGRSDGGHRGDGGRGYHGGDRRGSQGSGWRGSDSHDSGQRSHGSGGGGRGGSHGHRDRGNDRH</sequence>
<protein>
    <recommendedName>
        <fullName evidence="3">Spore coat protein</fullName>
    </recommendedName>
</protein>
<feature type="compositionally biased region" description="Basic and acidic residues" evidence="1">
    <location>
        <begin position="112"/>
        <end position="130"/>
    </location>
</feature>
<proteinExistence type="predicted"/>
<evidence type="ECO:0008006" key="3">
    <source>
        <dbReference type="Google" id="ProtNLM"/>
    </source>
</evidence>
<dbReference type="RefSeq" id="WP_350015670.1">
    <property type="nucleotide sequence ID" value="NZ_CP157948.1"/>
</dbReference>
<dbReference type="PROSITE" id="PS51257">
    <property type="entry name" value="PROKAR_LIPOPROTEIN"/>
    <property type="match status" value="1"/>
</dbReference>
<accession>A0AAU7QHT7</accession>
<feature type="region of interest" description="Disordered" evidence="1">
    <location>
        <begin position="104"/>
        <end position="170"/>
    </location>
</feature>
<evidence type="ECO:0000313" key="2">
    <source>
        <dbReference type="EMBL" id="XBS88977.1"/>
    </source>
</evidence>
<organism evidence="2">
    <name type="scientific">Rhodanobacter sp. IGA1.0</name>
    <dbReference type="NCBI Taxonomy" id="3158582"/>
    <lineage>
        <taxon>Bacteria</taxon>
        <taxon>Pseudomonadati</taxon>
        <taxon>Pseudomonadota</taxon>
        <taxon>Gammaproteobacteria</taxon>
        <taxon>Lysobacterales</taxon>
        <taxon>Rhodanobacteraceae</taxon>
        <taxon>Rhodanobacter</taxon>
    </lineage>
</organism>
<gene>
    <name evidence="2" type="ORF">ABNK63_11250</name>
</gene>